<dbReference type="InterPro" id="IPR037746">
    <property type="entry name" value="Dok-7"/>
</dbReference>
<sequence>MNISSPSSPKETEAFENGSHRRKQPVNIMKGSCSSSVLFNEAGRSIESSCLLFQKKTWTRCYLLCSQPTDISTVVLYIYKSHKRRLKNDETSAISLNTFVGLESGFELKKQNNTMCVITQTNILIVSFRSPEMLIMWETWIHHACSKGSVFYAQLVGAPEASRAYDCINCEVRLHIHDGRIALVSGCPQRLIGFWLLNEIIRVCFAHNKMQFFGNDRSGVDDGMYSLICGRIQLLEKHYKLASKPGLLTVFLEQKEGDGLWNECKPEVSSKTVLRNSSIRSVQNSEIDHFSLPNIRRSSSRKSAPLRVVHASYVNVPTNSRFLSVSNASSMASCSVPYANEMMCEEDYVHSQSEPSVSSVENWDKASDLHLNSTSKEHRILLNSTISSARSLSRADSWPRPLADEIIRRREISLHSRKWYASNSRETKGRFMKQEKKCSSANKYEFNSCQGKSNQRLPKRSRSLGMEAKFLGASREENWNRAKRIIGGVRKSINELNVCKTIPLPSVDGMNRFTERLACNNIQELESTMPGFTSSLSAQSINRLPGLIKLPPKKFSLRRARHILTKSLQKSISGSFSKYDGERCLNHFNLEDATCLEPVVDSIESAVNKGRARLLEAERNSGFVDRTSFLNLSSNHSIKIAVPENAAVSSIWSTLDGANRTELLDDQILPKSDISCSQYFGDSNSFSQLLNGQPTKISENSVPKTPLFVTSVGNPATAESIKGSGNSTNESNMEPSHFIPFCTAAASLSGSYCNLEAKIIRNFSQRSAEVSRTVYVQIDPIATLGAIQTQQTMMRDRARVGSLVKNKCFSSQNSVESKDRSEEGLNRGGFFARRLWRKLPMSMSHADLRF</sequence>
<dbReference type="AlphaFoldDB" id="A0A0N5CNX7"/>
<proteinExistence type="predicted"/>
<evidence type="ECO:0000256" key="1">
    <source>
        <dbReference type="SAM" id="MobiDB-lite"/>
    </source>
</evidence>
<dbReference type="Gene3D" id="2.30.29.30">
    <property type="entry name" value="Pleckstrin-homology domain (PH domain)/Phosphotyrosine-binding domain (PTB)"/>
    <property type="match status" value="2"/>
</dbReference>
<reference evidence="4" key="1">
    <citation type="submission" date="2017-02" db="UniProtKB">
        <authorList>
            <consortium name="WormBaseParasite"/>
        </authorList>
    </citation>
    <scope>IDENTIFICATION</scope>
</reference>
<evidence type="ECO:0000313" key="2">
    <source>
        <dbReference type="EMBL" id="VDM97599.1"/>
    </source>
</evidence>
<protein>
    <submittedName>
        <fullName evidence="4">IRS-type PTB domain-containing protein</fullName>
    </submittedName>
</protein>
<organism evidence="4">
    <name type="scientific">Thelazia callipaeda</name>
    <name type="common">Oriental eyeworm</name>
    <name type="synonym">Parasitic nematode</name>
    <dbReference type="NCBI Taxonomy" id="103827"/>
    <lineage>
        <taxon>Eukaryota</taxon>
        <taxon>Metazoa</taxon>
        <taxon>Ecdysozoa</taxon>
        <taxon>Nematoda</taxon>
        <taxon>Chromadorea</taxon>
        <taxon>Rhabditida</taxon>
        <taxon>Spirurina</taxon>
        <taxon>Spiruromorpha</taxon>
        <taxon>Thelazioidea</taxon>
        <taxon>Thelaziidae</taxon>
        <taxon>Thelazia</taxon>
    </lineage>
</organism>
<dbReference type="GO" id="GO:0007528">
    <property type="term" value="P:neuromuscular junction development"/>
    <property type="evidence" value="ECO:0007669"/>
    <property type="project" value="TreeGrafter"/>
</dbReference>
<feature type="region of interest" description="Disordered" evidence="1">
    <location>
        <begin position="1"/>
        <end position="22"/>
    </location>
</feature>
<name>A0A0N5CNX7_THECL</name>
<keyword evidence="3" id="KW-1185">Reference proteome</keyword>
<dbReference type="STRING" id="103827.A0A0N5CNX7"/>
<dbReference type="PANTHER" id="PTHR21636:SF2">
    <property type="entry name" value="PROTEIN DOK-7"/>
    <property type="match status" value="1"/>
</dbReference>
<accession>A0A0N5CNX7</accession>
<dbReference type="OrthoDB" id="6537982at2759"/>
<dbReference type="EMBL" id="UYYF01000303">
    <property type="protein sequence ID" value="VDM97599.1"/>
    <property type="molecule type" value="Genomic_DNA"/>
</dbReference>
<gene>
    <name evidence="2" type="ORF">TCLT_LOCUS1905</name>
</gene>
<evidence type="ECO:0000313" key="4">
    <source>
        <dbReference type="WBParaSite" id="TCLT_0000190401-mRNA-1"/>
    </source>
</evidence>
<dbReference type="InterPro" id="IPR011993">
    <property type="entry name" value="PH-like_dom_sf"/>
</dbReference>
<reference evidence="2 3" key="2">
    <citation type="submission" date="2018-11" db="EMBL/GenBank/DDBJ databases">
        <authorList>
            <consortium name="Pathogen Informatics"/>
        </authorList>
    </citation>
    <scope>NUCLEOTIDE SEQUENCE [LARGE SCALE GENOMIC DNA]</scope>
</reference>
<dbReference type="GO" id="GO:0019901">
    <property type="term" value="F:protein kinase binding"/>
    <property type="evidence" value="ECO:0007669"/>
    <property type="project" value="InterPro"/>
</dbReference>
<dbReference type="Proteomes" id="UP000276776">
    <property type="component" value="Unassembled WGS sequence"/>
</dbReference>
<evidence type="ECO:0000313" key="3">
    <source>
        <dbReference type="Proteomes" id="UP000276776"/>
    </source>
</evidence>
<dbReference type="PANTHER" id="PTHR21636">
    <property type="entry name" value="PROTEIN DOK-7"/>
    <property type="match status" value="1"/>
</dbReference>
<dbReference type="WBParaSite" id="TCLT_0000190401-mRNA-1">
    <property type="protein sequence ID" value="TCLT_0000190401-mRNA-1"/>
    <property type="gene ID" value="TCLT_0000190401"/>
</dbReference>
<dbReference type="OMA" id="IESHCKL"/>
<dbReference type="SUPFAM" id="SSF50729">
    <property type="entry name" value="PH domain-like"/>
    <property type="match status" value="1"/>
</dbReference>